<dbReference type="Gene3D" id="2.40.50.140">
    <property type="entry name" value="Nucleic acid-binding proteins"/>
    <property type="match status" value="1"/>
</dbReference>
<evidence type="ECO:0000256" key="2">
    <source>
        <dbReference type="ARBA" id="ARBA00022884"/>
    </source>
</evidence>
<gene>
    <name evidence="5" type="ORF">SAMN05421781_0008</name>
</gene>
<proteinExistence type="predicted"/>
<keyword evidence="6" id="KW-1185">Reference proteome</keyword>
<reference evidence="5 6" key="1">
    <citation type="submission" date="2016-10" db="EMBL/GenBank/DDBJ databases">
        <authorList>
            <person name="de Groot N.N."/>
        </authorList>
    </citation>
    <scope>NUCLEOTIDE SEQUENCE [LARGE SCALE GENOMIC DNA]</scope>
    <source>
        <strain evidence="5 6">DSM 23126</strain>
    </source>
</reference>
<dbReference type="InterPro" id="IPR002547">
    <property type="entry name" value="tRNA-bd_dom"/>
</dbReference>
<dbReference type="InterPro" id="IPR037154">
    <property type="entry name" value="YtpR-like_sf"/>
</dbReference>
<dbReference type="FunFam" id="2.40.50.140:FF:000045">
    <property type="entry name" value="Phenylalanine--tRNA ligase beta subunit"/>
    <property type="match status" value="1"/>
</dbReference>
<dbReference type="EMBL" id="FNNC01000010">
    <property type="protein sequence ID" value="SDX01503.1"/>
    <property type="molecule type" value="Genomic_DNA"/>
</dbReference>
<dbReference type="SUPFAM" id="SSF50249">
    <property type="entry name" value="Nucleic acid-binding proteins"/>
    <property type="match status" value="1"/>
</dbReference>
<evidence type="ECO:0000313" key="6">
    <source>
        <dbReference type="Proteomes" id="UP000199488"/>
    </source>
</evidence>
<evidence type="ECO:0000256" key="3">
    <source>
        <dbReference type="PROSITE-ProRule" id="PRU00209"/>
    </source>
</evidence>
<dbReference type="GO" id="GO:0000049">
    <property type="term" value="F:tRNA binding"/>
    <property type="evidence" value="ECO:0007669"/>
    <property type="project" value="UniProtKB-UniRule"/>
</dbReference>
<dbReference type="Proteomes" id="UP000199488">
    <property type="component" value="Unassembled WGS sequence"/>
</dbReference>
<dbReference type="Pfam" id="PF01588">
    <property type="entry name" value="tRNA_bind"/>
    <property type="match status" value="1"/>
</dbReference>
<dbReference type="RefSeq" id="WP_091616831.1">
    <property type="nucleotide sequence ID" value="NZ_FNNC01000010.1"/>
</dbReference>
<dbReference type="OrthoDB" id="9805455at2"/>
<accession>A0A1H2Y8F8</accession>
<keyword evidence="1 3" id="KW-0820">tRNA-binding</keyword>
<dbReference type="InterPro" id="IPR033714">
    <property type="entry name" value="tRNA_bind_bactPheRS"/>
</dbReference>
<evidence type="ECO:0000313" key="5">
    <source>
        <dbReference type="EMBL" id="SDX01503.1"/>
    </source>
</evidence>
<dbReference type="NCBIfam" id="NF045760">
    <property type="entry name" value="YtpR"/>
    <property type="match status" value="1"/>
</dbReference>
<dbReference type="STRING" id="1122204.SAMN05421781_0008"/>
<evidence type="ECO:0000259" key="4">
    <source>
        <dbReference type="PROSITE" id="PS50886"/>
    </source>
</evidence>
<dbReference type="AlphaFoldDB" id="A0A1H2Y8F8"/>
<sequence>MNIFYNPKGIGDVLLISLKPINSKQRETVRHGDVAVLTHATTKETAGYHIFNASSYGEITGTGRIAADTGHIELVNEALKENNIDSSLEVPPQSEFVVGYVTEKKQHPDADKLSVCQVDTGADTLQIVCGAPNVDKGQKVAVAVPGAIMPSGMKIKKSKLRGVTSTGMICSVSELALPEKQTEKGILVLGDTYETGQDFYKQYHERPVSASV</sequence>
<dbReference type="InterPro" id="IPR027855">
    <property type="entry name" value="DUF4479"/>
</dbReference>
<dbReference type="CDD" id="cd02796">
    <property type="entry name" value="tRNA_bind_bactPheRS"/>
    <property type="match status" value="1"/>
</dbReference>
<protein>
    <submittedName>
        <fullName evidence="5">tRNA-binding protein</fullName>
    </submittedName>
</protein>
<dbReference type="InterPro" id="IPR012340">
    <property type="entry name" value="NA-bd_OB-fold"/>
</dbReference>
<name>A0A1H2Y8F8_9BACI</name>
<dbReference type="PROSITE" id="PS50886">
    <property type="entry name" value="TRBD"/>
    <property type="match status" value="1"/>
</dbReference>
<organism evidence="5 6">
    <name type="scientific">Marinococcus luteus</name>
    <dbReference type="NCBI Taxonomy" id="1122204"/>
    <lineage>
        <taxon>Bacteria</taxon>
        <taxon>Bacillati</taxon>
        <taxon>Bacillota</taxon>
        <taxon>Bacilli</taxon>
        <taxon>Bacillales</taxon>
        <taxon>Bacillaceae</taxon>
        <taxon>Marinococcus</taxon>
    </lineage>
</organism>
<dbReference type="Pfam" id="PF14794">
    <property type="entry name" value="DUF4479"/>
    <property type="match status" value="1"/>
</dbReference>
<feature type="domain" description="TRNA-binding" evidence="4">
    <location>
        <begin position="90"/>
        <end position="200"/>
    </location>
</feature>
<evidence type="ECO:0000256" key="1">
    <source>
        <dbReference type="ARBA" id="ARBA00022555"/>
    </source>
</evidence>
<dbReference type="Gene3D" id="3.30.1940.10">
    <property type="entry name" value="YtpR-like"/>
    <property type="match status" value="1"/>
</dbReference>
<keyword evidence="2 3" id="KW-0694">RNA-binding</keyword>